<dbReference type="Proteomes" id="UP000692896">
    <property type="component" value="Unassembled WGS sequence"/>
</dbReference>
<dbReference type="AlphaFoldDB" id="A0A944DH62"/>
<dbReference type="EMBL" id="JAGGOB010000008">
    <property type="protein sequence ID" value="MBT2327773.1"/>
    <property type="molecule type" value="Genomic_DNA"/>
</dbReference>
<dbReference type="InterPro" id="IPR024465">
    <property type="entry name" value="DUF2399"/>
</dbReference>
<organism evidence="2 3">
    <name type="scientific">Pseudomonas fluorescens</name>
    <dbReference type="NCBI Taxonomy" id="294"/>
    <lineage>
        <taxon>Bacteria</taxon>
        <taxon>Pseudomonadati</taxon>
        <taxon>Pseudomonadota</taxon>
        <taxon>Gammaproteobacteria</taxon>
        <taxon>Pseudomonadales</taxon>
        <taxon>Pseudomonadaceae</taxon>
        <taxon>Pseudomonas</taxon>
    </lineage>
</organism>
<comment type="caution">
    <text evidence="2">The sequence shown here is derived from an EMBL/GenBank/DDBJ whole genome shotgun (WGS) entry which is preliminary data.</text>
</comment>
<evidence type="ECO:0000313" key="2">
    <source>
        <dbReference type="EMBL" id="MBT2327773.1"/>
    </source>
</evidence>
<sequence length="56" mass="6034">MEAIRVAPTRPRDLDTFGTKALWDKELRAAMDSQGIAIPEEAVAGTLLGDLSHGIK</sequence>
<evidence type="ECO:0000313" key="3">
    <source>
        <dbReference type="Proteomes" id="UP000692896"/>
    </source>
</evidence>
<protein>
    <submittedName>
        <fullName evidence="2">DUF2399 domain-containing protein</fullName>
    </submittedName>
</protein>
<gene>
    <name evidence="2" type="ORF">J7E47_03450</name>
</gene>
<feature type="domain" description="DUF2399" evidence="1">
    <location>
        <begin position="6"/>
        <end position="51"/>
    </location>
</feature>
<reference evidence="2" key="1">
    <citation type="submission" date="2021-03" db="EMBL/GenBank/DDBJ databases">
        <title>Genomic analysis provides insights into the functional capacity of soil bacteria communities inhabiting an altitudinal gradient in the Atacama Desert.</title>
        <authorList>
            <person name="Gonzalez M."/>
            <person name="Maldonado J."/>
            <person name="Maza F."/>
            <person name="Hodar C."/>
            <person name="Cortes M."/>
            <person name="Palma R."/>
            <person name="Andreani C."/>
            <person name="Gaete A."/>
            <person name="Vasquez-Dean J."/>
            <person name="Acuna V."/>
            <person name="Aguado M."/>
            <person name="Mandakovic D."/>
            <person name="Latorre M."/>
            <person name="Orellana A."/>
            <person name="Gutierrez R."/>
            <person name="Montecino M."/>
            <person name="Allende M."/>
            <person name="Maass A."/>
            <person name="Cambiazo V."/>
        </authorList>
    </citation>
    <scope>NUCLEOTIDE SEQUENCE</scope>
    <source>
        <strain evidence="2">ISL-25</strain>
    </source>
</reference>
<dbReference type="RefSeq" id="WP_214917083.1">
    <property type="nucleotide sequence ID" value="NZ_JAGGNX010000019.1"/>
</dbReference>
<dbReference type="Pfam" id="PF09664">
    <property type="entry name" value="DUF2399"/>
    <property type="match status" value="1"/>
</dbReference>
<name>A0A944DH62_PSEFL</name>
<evidence type="ECO:0000259" key="1">
    <source>
        <dbReference type="Pfam" id="PF09664"/>
    </source>
</evidence>
<proteinExistence type="predicted"/>
<accession>A0A944DH62</accession>